<comment type="cofactor">
    <cofactor evidence="3">
        <name>pyridoxal 5'-phosphate</name>
        <dbReference type="ChEBI" id="CHEBI:597326"/>
    </cofactor>
</comment>
<dbReference type="PROSITE" id="PS01211">
    <property type="entry name" value="UPF0001"/>
    <property type="match status" value="1"/>
</dbReference>
<evidence type="ECO:0000313" key="6">
    <source>
        <dbReference type="EMBL" id="TEB05804.1"/>
    </source>
</evidence>
<dbReference type="CDD" id="cd00635">
    <property type="entry name" value="PLPDE_III_YBL036c_like"/>
    <property type="match status" value="1"/>
</dbReference>
<gene>
    <name evidence="6" type="ORF">Psch_02845</name>
</gene>
<dbReference type="FunFam" id="3.20.20.10:FF:000018">
    <property type="entry name" value="Pyridoxal phosphate homeostasis protein"/>
    <property type="match status" value="1"/>
</dbReference>
<dbReference type="PANTHER" id="PTHR10146">
    <property type="entry name" value="PROLINE SYNTHETASE CO-TRANSCRIBED BACTERIAL HOMOLOG PROTEIN"/>
    <property type="match status" value="1"/>
</dbReference>
<dbReference type="InterPro" id="IPR011078">
    <property type="entry name" value="PyrdxlP_homeostasis"/>
</dbReference>
<proteinExistence type="inferred from homology"/>
<name>A0A4Y7RA28_9FIRM</name>
<dbReference type="Pfam" id="PF01168">
    <property type="entry name" value="Ala_racemase_N"/>
    <property type="match status" value="1"/>
</dbReference>
<feature type="domain" description="Alanine racemase N-terminal" evidence="5">
    <location>
        <begin position="7"/>
        <end position="226"/>
    </location>
</feature>
<keyword evidence="1 2" id="KW-0663">Pyridoxal phosphate</keyword>
<dbReference type="PIRSF" id="PIRSF004848">
    <property type="entry name" value="YBL036c_PLPDEIII"/>
    <property type="match status" value="1"/>
</dbReference>
<feature type="modified residue" description="N6-(pyridoxal phosphate)lysine" evidence="2 3">
    <location>
        <position position="35"/>
    </location>
</feature>
<evidence type="ECO:0000256" key="4">
    <source>
        <dbReference type="RuleBase" id="RU004514"/>
    </source>
</evidence>
<organism evidence="6 7">
    <name type="scientific">Pelotomaculum schinkii</name>
    <dbReference type="NCBI Taxonomy" id="78350"/>
    <lineage>
        <taxon>Bacteria</taxon>
        <taxon>Bacillati</taxon>
        <taxon>Bacillota</taxon>
        <taxon>Clostridia</taxon>
        <taxon>Eubacteriales</taxon>
        <taxon>Desulfotomaculaceae</taxon>
        <taxon>Pelotomaculum</taxon>
    </lineage>
</organism>
<comment type="similarity">
    <text evidence="2 4">Belongs to the pyridoxal phosphate-binding protein YggS/PROSC family.</text>
</comment>
<reference evidence="6 7" key="1">
    <citation type="journal article" date="2018" name="Environ. Microbiol.">
        <title>Novel energy conservation strategies and behaviour of Pelotomaculum schinkii driving syntrophic propionate catabolism.</title>
        <authorList>
            <person name="Hidalgo-Ahumada C.A.P."/>
            <person name="Nobu M.K."/>
            <person name="Narihiro T."/>
            <person name="Tamaki H."/>
            <person name="Liu W.T."/>
            <person name="Kamagata Y."/>
            <person name="Stams A.J.M."/>
            <person name="Imachi H."/>
            <person name="Sousa D.Z."/>
        </authorList>
    </citation>
    <scope>NUCLEOTIDE SEQUENCE [LARGE SCALE GENOMIC DNA]</scope>
    <source>
        <strain evidence="6 7">HH</strain>
    </source>
</reference>
<evidence type="ECO:0000259" key="5">
    <source>
        <dbReference type="Pfam" id="PF01168"/>
    </source>
</evidence>
<dbReference type="SUPFAM" id="SSF51419">
    <property type="entry name" value="PLP-binding barrel"/>
    <property type="match status" value="1"/>
</dbReference>
<keyword evidence="7" id="KW-1185">Reference proteome</keyword>
<dbReference type="EMBL" id="QFGA01000002">
    <property type="protein sequence ID" value="TEB05804.1"/>
    <property type="molecule type" value="Genomic_DNA"/>
</dbReference>
<comment type="function">
    <text evidence="2">Pyridoxal 5'-phosphate (PLP)-binding protein, which is involved in PLP homeostasis.</text>
</comment>
<evidence type="ECO:0000256" key="3">
    <source>
        <dbReference type="PIRSR" id="PIRSR004848-1"/>
    </source>
</evidence>
<dbReference type="GO" id="GO:0030170">
    <property type="term" value="F:pyridoxal phosphate binding"/>
    <property type="evidence" value="ECO:0007669"/>
    <property type="project" value="UniProtKB-UniRule"/>
</dbReference>
<protein>
    <recommendedName>
        <fullName evidence="2">Pyridoxal phosphate homeostasis protein</fullName>
        <shortName evidence="2">PLP homeostasis protein</shortName>
    </recommendedName>
</protein>
<dbReference type="NCBIfam" id="TIGR00044">
    <property type="entry name" value="YggS family pyridoxal phosphate-dependent enzyme"/>
    <property type="match status" value="1"/>
</dbReference>
<evidence type="ECO:0000256" key="2">
    <source>
        <dbReference type="HAMAP-Rule" id="MF_02087"/>
    </source>
</evidence>
<dbReference type="HAMAP" id="MF_02087">
    <property type="entry name" value="PLP_homeostasis"/>
    <property type="match status" value="1"/>
</dbReference>
<sequence length="228" mass="25151">MDVVKNLRRLQERIVAAAMRAGRNPGEIKLVAVTKTVPVEKIKEALDCGVNRLGENRVQEFLNKYQQLPPGVEWHFIGHLQTNKVNKIIGKVHLIHSLDRWELAEELHQAAIKRGQVAKVLVQVNVAGEKSKYGLAPSETVDFVASAAGLAGLSVEGLMTIAPWSANPEEVRPVFRQLKDIARKVEDRAPGSKMDYLSMGMSGDWEVAVEEGANILRIGTAVFGERDV</sequence>
<dbReference type="PANTHER" id="PTHR10146:SF14">
    <property type="entry name" value="PYRIDOXAL PHOSPHATE HOMEOSTASIS PROTEIN"/>
    <property type="match status" value="1"/>
</dbReference>
<dbReference type="RefSeq" id="WP_190258525.1">
    <property type="nucleotide sequence ID" value="NZ_QFGA01000002.1"/>
</dbReference>
<accession>A0A4Y7RA28</accession>
<evidence type="ECO:0000256" key="1">
    <source>
        <dbReference type="ARBA" id="ARBA00022898"/>
    </source>
</evidence>
<dbReference type="InterPro" id="IPR001608">
    <property type="entry name" value="Ala_racemase_N"/>
</dbReference>
<evidence type="ECO:0000313" key="7">
    <source>
        <dbReference type="Proteomes" id="UP000298324"/>
    </source>
</evidence>
<dbReference type="AlphaFoldDB" id="A0A4Y7RA28"/>
<dbReference type="InterPro" id="IPR029066">
    <property type="entry name" value="PLP-binding_barrel"/>
</dbReference>
<comment type="caution">
    <text evidence="6">The sequence shown here is derived from an EMBL/GenBank/DDBJ whole genome shotgun (WGS) entry which is preliminary data.</text>
</comment>
<dbReference type="Proteomes" id="UP000298324">
    <property type="component" value="Unassembled WGS sequence"/>
</dbReference>
<dbReference type="Gene3D" id="3.20.20.10">
    <property type="entry name" value="Alanine racemase"/>
    <property type="match status" value="1"/>
</dbReference>